<reference evidence="2 3" key="1">
    <citation type="submission" date="2019-02" db="EMBL/GenBank/DDBJ databases">
        <title>Deep-cultivation of Planctomycetes and their phenomic and genomic characterization uncovers novel biology.</title>
        <authorList>
            <person name="Wiegand S."/>
            <person name="Jogler M."/>
            <person name="Boedeker C."/>
            <person name="Pinto D."/>
            <person name="Vollmers J."/>
            <person name="Rivas-Marin E."/>
            <person name="Kohn T."/>
            <person name="Peeters S.H."/>
            <person name="Heuer A."/>
            <person name="Rast P."/>
            <person name="Oberbeckmann S."/>
            <person name="Bunk B."/>
            <person name="Jeske O."/>
            <person name="Meyerdierks A."/>
            <person name="Storesund J.E."/>
            <person name="Kallscheuer N."/>
            <person name="Luecker S."/>
            <person name="Lage O.M."/>
            <person name="Pohl T."/>
            <person name="Merkel B.J."/>
            <person name="Hornburger P."/>
            <person name="Mueller R.-W."/>
            <person name="Bruemmer F."/>
            <person name="Labrenz M."/>
            <person name="Spormann A.M."/>
            <person name="Op den Camp H."/>
            <person name="Overmann J."/>
            <person name="Amann R."/>
            <person name="Jetten M.S.M."/>
            <person name="Mascher T."/>
            <person name="Medema M.H."/>
            <person name="Devos D.P."/>
            <person name="Kaster A.-K."/>
            <person name="Ovreas L."/>
            <person name="Rohde M."/>
            <person name="Galperin M.Y."/>
            <person name="Jogler C."/>
        </authorList>
    </citation>
    <scope>NUCLEOTIDE SEQUENCE [LARGE SCALE GENOMIC DNA]</scope>
    <source>
        <strain evidence="2 3">Pla110</strain>
    </source>
</reference>
<keyword evidence="3" id="KW-1185">Reference proteome</keyword>
<dbReference type="AlphaFoldDB" id="A0A518CML4"/>
<dbReference type="Proteomes" id="UP000317178">
    <property type="component" value="Chromosome"/>
</dbReference>
<dbReference type="EMBL" id="CP036281">
    <property type="protein sequence ID" value="QDU80462.1"/>
    <property type="molecule type" value="Genomic_DNA"/>
</dbReference>
<organism evidence="2 3">
    <name type="scientific">Polystyrenella longa</name>
    <dbReference type="NCBI Taxonomy" id="2528007"/>
    <lineage>
        <taxon>Bacteria</taxon>
        <taxon>Pseudomonadati</taxon>
        <taxon>Planctomycetota</taxon>
        <taxon>Planctomycetia</taxon>
        <taxon>Planctomycetales</taxon>
        <taxon>Planctomycetaceae</taxon>
        <taxon>Polystyrenella</taxon>
    </lineage>
</organism>
<gene>
    <name evidence="2" type="ORF">Pla110_21920</name>
</gene>
<feature type="compositionally biased region" description="Basic residues" evidence="1">
    <location>
        <begin position="1"/>
        <end position="10"/>
    </location>
</feature>
<dbReference type="GO" id="GO:0003677">
    <property type="term" value="F:DNA binding"/>
    <property type="evidence" value="ECO:0007669"/>
    <property type="project" value="InterPro"/>
</dbReference>
<dbReference type="OrthoDB" id="246806at2"/>
<dbReference type="Gene3D" id="1.10.10.60">
    <property type="entry name" value="Homeodomain-like"/>
    <property type="match status" value="1"/>
</dbReference>
<evidence type="ECO:0000313" key="2">
    <source>
        <dbReference type="EMBL" id="QDU80462.1"/>
    </source>
</evidence>
<name>A0A518CML4_9PLAN</name>
<evidence type="ECO:0000256" key="1">
    <source>
        <dbReference type="SAM" id="MobiDB-lite"/>
    </source>
</evidence>
<protein>
    <recommendedName>
        <fullName evidence="4">Resolvase HTH domain-containing protein</fullName>
    </recommendedName>
</protein>
<dbReference type="InterPro" id="IPR011010">
    <property type="entry name" value="DNA_brk_join_enz"/>
</dbReference>
<sequence length="553" mass="63381">MAASSKKKPANNRPNIGWVKTSNGKRVPKRFTINGTPAEFRQRVTALKQLWDDVCVDQQTISGPGVDLPNPNPPVWSGWAVSFAERLQKGELTITVPPVQYERPLNYAIRINMLKATYPSLHIIATGDYEIGQAELTEGMNEHVKRDYVKTGRIQTAAPFTSGELGTLHGALSDYIEWLQVEYESPEANETITDTGDGKTRMAKSFLNRFDDMPLQALDIDGIETIVQYFRNRPAKMLPNGKPSGKSMAVRSCRNAIKELFFFMRWLHRNKKYQWQLPPDAMFISRQIKETEDEVNEQAKDTPVYTIEQLTILNKYATPIERVFFLLGLNCAYGADQSTRLRVCEVDWKTHLIERVRYKKKTKSTHKLWAQTMQGLLWCKGDRTNGSTERLILKKNGESYWRKTKGGARAKDAPKLFNNLVMRVQNDFPDFPWLGFNALRDTSINLVRQHSDGELSSTHAAHKHQTDDKHLNAYSNPRIQKLFLVLDMLELKLAPVFEAAGLHPFEQPPKNYLGHKTIEQINDMLKDGKRPVEIARECRVSNATVYRYRNKLK</sequence>
<dbReference type="KEGG" id="plon:Pla110_21920"/>
<evidence type="ECO:0008006" key="4">
    <source>
        <dbReference type="Google" id="ProtNLM"/>
    </source>
</evidence>
<dbReference type="SUPFAM" id="SSF56349">
    <property type="entry name" value="DNA breaking-rejoining enzymes"/>
    <property type="match status" value="1"/>
</dbReference>
<feature type="region of interest" description="Disordered" evidence="1">
    <location>
        <begin position="1"/>
        <end position="22"/>
    </location>
</feature>
<evidence type="ECO:0000313" key="3">
    <source>
        <dbReference type="Proteomes" id="UP000317178"/>
    </source>
</evidence>
<accession>A0A518CML4</accession>
<dbReference type="RefSeq" id="WP_144995739.1">
    <property type="nucleotide sequence ID" value="NZ_CP036281.1"/>
</dbReference>
<proteinExistence type="predicted"/>